<dbReference type="GO" id="GO:0005524">
    <property type="term" value="F:ATP binding"/>
    <property type="evidence" value="ECO:0007669"/>
    <property type="project" value="UniProtKB-UniRule"/>
</dbReference>
<comment type="subunit">
    <text evidence="3">Homodimer or monomer when oxidized or reduced, respectively.</text>
</comment>
<evidence type="ECO:0000256" key="7">
    <source>
        <dbReference type="ARBA" id="ARBA00022840"/>
    </source>
</evidence>
<dbReference type="Proteomes" id="UP000321717">
    <property type="component" value="Unassembled WGS sequence"/>
</dbReference>
<comment type="catalytic activity">
    <reaction evidence="10">
        <text>L-cysteine + L-glutamate + ATP = gamma-L-glutamyl-L-cysteine + ADP + phosphate + H(+)</text>
        <dbReference type="Rhea" id="RHEA:13285"/>
        <dbReference type="ChEBI" id="CHEBI:15378"/>
        <dbReference type="ChEBI" id="CHEBI:29985"/>
        <dbReference type="ChEBI" id="CHEBI:30616"/>
        <dbReference type="ChEBI" id="CHEBI:35235"/>
        <dbReference type="ChEBI" id="CHEBI:43474"/>
        <dbReference type="ChEBI" id="CHEBI:58173"/>
        <dbReference type="ChEBI" id="CHEBI:456216"/>
        <dbReference type="EC" id="6.3.2.2"/>
    </reaction>
</comment>
<sequence length="474" mass="52601">MLIGPVRAPATPNKVYSMARDTTDDTPLTSVAQMADYLASGCKPKEAFRIGTEHEKFVFFRADNSPVPYYGEASIQALLNGMQSRLGWEPIMDGTNIIGLAEADGMGAISIEPGGQFELSGAPLETLHETCRESNHHLATLREVAEPLGIRFLGIGGSPKWTLAETPRMPKSRYEIMTCYMPKVGSHGLDMMYRTCTIQVNLDFSSEADMRRKMRVGMKLQPLATALFAASPFTEGKPNGLLSWRGEIWRDTDNARAGILPFSLADDFGFADYVEWALDVPMYFIVRDGRYHDCTHVTFRQFMAGALKGEVTAWEPTLGDWTNHLSTLFPDVRLKRFLEMRGADGGPWRRICALPAFWVGLLYDDATLEAADALTRGWSYAEVNALRDAVPAQGLKAEIAGRGLLDVARDVVSLSRQGLKSRARLNGEGQDESLFLAPLDEVIAKKATLADDLLGLYHGRWNGEVDHVFDEYQY</sequence>
<evidence type="ECO:0000256" key="9">
    <source>
        <dbReference type="ARBA" id="ARBA00023157"/>
    </source>
</evidence>
<comment type="similarity">
    <text evidence="10">Belongs to the glutamate--cysteine ligase type 2 family. EgtA subfamily.</text>
</comment>
<keyword evidence="8" id="KW-0809">Transit peptide</keyword>
<accession>A0A512HI79</accession>
<keyword evidence="6 10" id="KW-0547">Nucleotide-binding</keyword>
<keyword evidence="9 11" id="KW-1015">Disulfide bond</keyword>
<name>A0A512HI79_9HYPH</name>
<dbReference type="SUPFAM" id="SSF55931">
    <property type="entry name" value="Glutamine synthetase/guanido kinase"/>
    <property type="match status" value="1"/>
</dbReference>
<feature type="disulfide bond" evidence="11">
    <location>
        <begin position="131"/>
        <end position="352"/>
    </location>
</feature>
<evidence type="ECO:0000256" key="3">
    <source>
        <dbReference type="ARBA" id="ARBA00011153"/>
    </source>
</evidence>
<dbReference type="NCBIfam" id="TIGR01436">
    <property type="entry name" value="glu_cys_lig_pln"/>
    <property type="match status" value="1"/>
</dbReference>
<dbReference type="GO" id="GO:0006750">
    <property type="term" value="P:glutathione biosynthetic process"/>
    <property type="evidence" value="ECO:0007669"/>
    <property type="project" value="UniProtKB-UniRule"/>
</dbReference>
<dbReference type="Gene3D" id="3.30.590.20">
    <property type="match status" value="1"/>
</dbReference>
<proteinExistence type="inferred from homology"/>
<evidence type="ECO:0000313" key="12">
    <source>
        <dbReference type="EMBL" id="GEO85154.1"/>
    </source>
</evidence>
<protein>
    <recommendedName>
        <fullName evidence="10">Glutamate--cysteine ligase</fullName>
        <ecNumber evidence="10">6.3.2.2</ecNumber>
    </recommendedName>
</protein>
<dbReference type="Pfam" id="PF04107">
    <property type="entry name" value="GCS2"/>
    <property type="match status" value="1"/>
</dbReference>
<evidence type="ECO:0000313" key="13">
    <source>
        <dbReference type="Proteomes" id="UP000321717"/>
    </source>
</evidence>
<keyword evidence="4 10" id="KW-0436">Ligase</keyword>
<dbReference type="InterPro" id="IPR006336">
    <property type="entry name" value="GCS2"/>
</dbReference>
<dbReference type="InterPro" id="IPR014746">
    <property type="entry name" value="Gln_synth/guanido_kin_cat_dom"/>
</dbReference>
<evidence type="ECO:0000256" key="6">
    <source>
        <dbReference type="ARBA" id="ARBA00022741"/>
    </source>
</evidence>
<organism evidence="12 13">
    <name type="scientific">Ciceribacter naphthalenivorans</name>
    <dbReference type="NCBI Taxonomy" id="1118451"/>
    <lineage>
        <taxon>Bacteria</taxon>
        <taxon>Pseudomonadati</taxon>
        <taxon>Pseudomonadota</taxon>
        <taxon>Alphaproteobacteria</taxon>
        <taxon>Hyphomicrobiales</taxon>
        <taxon>Rhizobiaceae</taxon>
        <taxon>Ciceribacter</taxon>
    </lineage>
</organism>
<evidence type="ECO:0000256" key="8">
    <source>
        <dbReference type="ARBA" id="ARBA00022946"/>
    </source>
</evidence>
<comment type="similarity">
    <text evidence="2">Belongs to the carboxylate-amine ligase family. Glutamate--cysteine ligase type 2 subfamily.</text>
</comment>
<dbReference type="PIRSF" id="PIRSF017901">
    <property type="entry name" value="GCL"/>
    <property type="match status" value="1"/>
</dbReference>
<evidence type="ECO:0000256" key="2">
    <source>
        <dbReference type="ARBA" id="ARBA00010253"/>
    </source>
</evidence>
<dbReference type="PANTHER" id="PTHR34378:SF1">
    <property type="entry name" value="GLUTAMATE--CYSTEINE LIGASE, CHLOROPLASTIC"/>
    <property type="match status" value="1"/>
</dbReference>
<keyword evidence="5" id="KW-0317">Glutathione biosynthesis</keyword>
<evidence type="ECO:0000256" key="5">
    <source>
        <dbReference type="ARBA" id="ARBA00022684"/>
    </source>
</evidence>
<dbReference type="PANTHER" id="PTHR34378">
    <property type="entry name" value="GLUTAMATE--CYSTEINE LIGASE, CHLOROPLASTIC"/>
    <property type="match status" value="1"/>
</dbReference>
<comment type="function">
    <text evidence="10">Catalyzes the synthesis of gamma-glutamylcysteine (gamma-GC).</text>
</comment>
<evidence type="ECO:0000256" key="10">
    <source>
        <dbReference type="PIRNR" id="PIRNR017901"/>
    </source>
</evidence>
<keyword evidence="13" id="KW-1185">Reference proteome</keyword>
<dbReference type="AlphaFoldDB" id="A0A512HI79"/>
<evidence type="ECO:0000256" key="4">
    <source>
        <dbReference type="ARBA" id="ARBA00022598"/>
    </source>
</evidence>
<comment type="caution">
    <text evidence="12">The sequence shown here is derived from an EMBL/GenBank/DDBJ whole genome shotgun (WGS) entry which is preliminary data.</text>
</comment>
<dbReference type="EC" id="6.3.2.2" evidence="10"/>
<keyword evidence="7 10" id="KW-0067">ATP-binding</keyword>
<evidence type="ECO:0000256" key="1">
    <source>
        <dbReference type="ARBA" id="ARBA00005006"/>
    </source>
</evidence>
<reference evidence="12 13" key="1">
    <citation type="submission" date="2019-07" db="EMBL/GenBank/DDBJ databases">
        <title>Whole genome shotgun sequence of Rhizobium naphthalenivorans NBRC 107585.</title>
        <authorList>
            <person name="Hosoyama A."/>
            <person name="Uohara A."/>
            <person name="Ohji S."/>
            <person name="Ichikawa N."/>
        </authorList>
    </citation>
    <scope>NUCLEOTIDE SEQUENCE [LARGE SCALE GENOMIC DNA]</scope>
    <source>
        <strain evidence="12 13">NBRC 107585</strain>
    </source>
</reference>
<dbReference type="GO" id="GO:0004357">
    <property type="term" value="F:glutamate-cysteine ligase activity"/>
    <property type="evidence" value="ECO:0007669"/>
    <property type="project" value="UniProtKB-UniRule"/>
</dbReference>
<dbReference type="InterPro" id="IPR011556">
    <property type="entry name" value="Glut_cys_lig_pln_type"/>
</dbReference>
<comment type="pathway">
    <text evidence="1">Sulfur metabolism; glutathione biosynthesis; glutathione from L-cysteine and L-glutamate: step 1/2.</text>
</comment>
<dbReference type="InterPro" id="IPR035434">
    <property type="entry name" value="GCL_bact_plant"/>
</dbReference>
<evidence type="ECO:0000256" key="11">
    <source>
        <dbReference type="PIRSR" id="PIRSR017901-50"/>
    </source>
</evidence>
<gene>
    <name evidence="12" type="primary">gsh1</name>
    <name evidence="12" type="ORF">RNA01_20860</name>
</gene>
<dbReference type="EMBL" id="BJZP01000008">
    <property type="protein sequence ID" value="GEO85154.1"/>
    <property type="molecule type" value="Genomic_DNA"/>
</dbReference>